<accession>A0ACC1YVJ7</accession>
<proteinExistence type="predicted"/>
<sequence length="154" mass="17622">MNKASVLEGAIKYLKELQEKESKLVEQTEKKSVQKYSVVSVKKSQLLDTDKFDASASPENSDGYRYNEQSLPDISVRVSDNSILIRIHCLNQNGYIVRILREIEKLHLRVINSRIIPFGKYSLDATVVTQMEVEFCTSDKDIVQKLRLSLSEII</sequence>
<protein>
    <submittedName>
        <fullName evidence="1">Transcription factor bHLH25-like protein</fullName>
    </submittedName>
</protein>
<evidence type="ECO:0000313" key="2">
    <source>
        <dbReference type="Proteomes" id="UP001164539"/>
    </source>
</evidence>
<keyword evidence="2" id="KW-1185">Reference proteome</keyword>
<evidence type="ECO:0000313" key="1">
    <source>
        <dbReference type="EMBL" id="KAJ4726630.1"/>
    </source>
</evidence>
<dbReference type="Proteomes" id="UP001164539">
    <property type="component" value="Chromosome 2"/>
</dbReference>
<reference evidence="1 2" key="1">
    <citation type="journal article" date="2023" name="Science">
        <title>Complex scaffold remodeling in plant triterpene biosynthesis.</title>
        <authorList>
            <person name="De La Pena R."/>
            <person name="Hodgson H."/>
            <person name="Liu J.C."/>
            <person name="Stephenson M.J."/>
            <person name="Martin A.C."/>
            <person name="Owen C."/>
            <person name="Harkess A."/>
            <person name="Leebens-Mack J."/>
            <person name="Jimenez L.E."/>
            <person name="Osbourn A."/>
            <person name="Sattely E.S."/>
        </authorList>
    </citation>
    <scope>NUCLEOTIDE SEQUENCE [LARGE SCALE GENOMIC DNA]</scope>
    <source>
        <strain evidence="2">cv. JPN11</strain>
        <tissue evidence="1">Leaf</tissue>
    </source>
</reference>
<comment type="caution">
    <text evidence="1">The sequence shown here is derived from an EMBL/GenBank/DDBJ whole genome shotgun (WGS) entry which is preliminary data.</text>
</comment>
<gene>
    <name evidence="1" type="ORF">OWV82_005309</name>
</gene>
<organism evidence="1 2">
    <name type="scientific">Melia azedarach</name>
    <name type="common">Chinaberry tree</name>
    <dbReference type="NCBI Taxonomy" id="155640"/>
    <lineage>
        <taxon>Eukaryota</taxon>
        <taxon>Viridiplantae</taxon>
        <taxon>Streptophyta</taxon>
        <taxon>Embryophyta</taxon>
        <taxon>Tracheophyta</taxon>
        <taxon>Spermatophyta</taxon>
        <taxon>Magnoliopsida</taxon>
        <taxon>eudicotyledons</taxon>
        <taxon>Gunneridae</taxon>
        <taxon>Pentapetalae</taxon>
        <taxon>rosids</taxon>
        <taxon>malvids</taxon>
        <taxon>Sapindales</taxon>
        <taxon>Meliaceae</taxon>
        <taxon>Melia</taxon>
    </lineage>
</organism>
<dbReference type="EMBL" id="CM051395">
    <property type="protein sequence ID" value="KAJ4726630.1"/>
    <property type="molecule type" value="Genomic_DNA"/>
</dbReference>
<name>A0ACC1YVJ7_MELAZ</name>